<accession>A0A6G0WMK2</accession>
<evidence type="ECO:0000313" key="5">
    <source>
        <dbReference type="Proteomes" id="UP000478052"/>
    </source>
</evidence>
<keyword evidence="5" id="KW-1185">Reference proteome</keyword>
<dbReference type="EMBL" id="VUJU01008584">
    <property type="protein sequence ID" value="KAF0728538.1"/>
    <property type="molecule type" value="Genomic_DNA"/>
</dbReference>
<protein>
    <submittedName>
        <fullName evidence="4">Protein ALP1-like</fullName>
    </submittedName>
</protein>
<gene>
    <name evidence="4" type="ORF">FWK35_00024822</name>
</gene>
<dbReference type="OrthoDB" id="6580191at2759"/>
<dbReference type="GO" id="GO:0046872">
    <property type="term" value="F:metal ion binding"/>
    <property type="evidence" value="ECO:0007669"/>
    <property type="project" value="UniProtKB-KW"/>
</dbReference>
<evidence type="ECO:0000256" key="2">
    <source>
        <dbReference type="ARBA" id="ARBA00022723"/>
    </source>
</evidence>
<evidence type="ECO:0000313" key="4">
    <source>
        <dbReference type="EMBL" id="KAF0728538.1"/>
    </source>
</evidence>
<dbReference type="Proteomes" id="UP000478052">
    <property type="component" value="Unassembled WGS sequence"/>
</dbReference>
<name>A0A6G0WMK2_APHCR</name>
<evidence type="ECO:0000259" key="3">
    <source>
        <dbReference type="Pfam" id="PF13359"/>
    </source>
</evidence>
<dbReference type="Pfam" id="PF13359">
    <property type="entry name" value="DDE_Tnp_4"/>
    <property type="match status" value="1"/>
</dbReference>
<comment type="cofactor">
    <cofactor evidence="1">
        <name>a divalent metal cation</name>
        <dbReference type="ChEBI" id="CHEBI:60240"/>
    </cofactor>
</comment>
<keyword evidence="2" id="KW-0479">Metal-binding</keyword>
<dbReference type="AlphaFoldDB" id="A0A6G0WMK2"/>
<proteinExistence type="predicted"/>
<sequence length="111" mass="12811">MWEVFFKNSDGGIMTHSKLGKALDENKLNVAPKKELPGTTNDVPCVIISDEAFPLKTYLLKPYPGKQLNCNEKRVYNYRLCRARRVVEKGCYHKSLECIINECKLNQKMLM</sequence>
<feature type="domain" description="DDE Tnp4" evidence="3">
    <location>
        <begin position="8"/>
        <end position="89"/>
    </location>
</feature>
<reference evidence="4 5" key="1">
    <citation type="submission" date="2019-08" db="EMBL/GenBank/DDBJ databases">
        <title>Whole genome of Aphis craccivora.</title>
        <authorList>
            <person name="Voronova N.V."/>
            <person name="Shulinski R.S."/>
            <person name="Bandarenka Y.V."/>
            <person name="Zhorov D.G."/>
            <person name="Warner D."/>
        </authorList>
    </citation>
    <scope>NUCLEOTIDE SEQUENCE [LARGE SCALE GENOMIC DNA]</scope>
    <source>
        <strain evidence="4">180601</strain>
        <tissue evidence="4">Whole Body</tissue>
    </source>
</reference>
<organism evidence="4 5">
    <name type="scientific">Aphis craccivora</name>
    <name type="common">Cowpea aphid</name>
    <dbReference type="NCBI Taxonomy" id="307492"/>
    <lineage>
        <taxon>Eukaryota</taxon>
        <taxon>Metazoa</taxon>
        <taxon>Ecdysozoa</taxon>
        <taxon>Arthropoda</taxon>
        <taxon>Hexapoda</taxon>
        <taxon>Insecta</taxon>
        <taxon>Pterygota</taxon>
        <taxon>Neoptera</taxon>
        <taxon>Paraneoptera</taxon>
        <taxon>Hemiptera</taxon>
        <taxon>Sternorrhyncha</taxon>
        <taxon>Aphidomorpha</taxon>
        <taxon>Aphidoidea</taxon>
        <taxon>Aphididae</taxon>
        <taxon>Aphidini</taxon>
        <taxon>Aphis</taxon>
        <taxon>Aphis</taxon>
    </lineage>
</organism>
<evidence type="ECO:0000256" key="1">
    <source>
        <dbReference type="ARBA" id="ARBA00001968"/>
    </source>
</evidence>
<dbReference type="InterPro" id="IPR027806">
    <property type="entry name" value="HARBI1_dom"/>
</dbReference>
<comment type="caution">
    <text evidence="4">The sequence shown here is derived from an EMBL/GenBank/DDBJ whole genome shotgun (WGS) entry which is preliminary data.</text>
</comment>